<dbReference type="GO" id="GO:0006508">
    <property type="term" value="P:proteolysis"/>
    <property type="evidence" value="ECO:0007669"/>
    <property type="project" value="UniProtKB-KW"/>
</dbReference>
<protein>
    <recommendedName>
        <fullName evidence="4">Ubiquitin-like protease family profile domain-containing protein</fullName>
    </recommendedName>
</protein>
<dbReference type="EMBL" id="QGNW01000016">
    <property type="protein sequence ID" value="RVX16373.1"/>
    <property type="molecule type" value="Genomic_DNA"/>
</dbReference>
<reference evidence="5 6" key="1">
    <citation type="journal article" date="2018" name="PLoS Genet.">
        <title>Population sequencing reveals clonal diversity and ancestral inbreeding in the grapevine cultivar Chardonnay.</title>
        <authorList>
            <person name="Roach M.J."/>
            <person name="Johnson D.L."/>
            <person name="Bohlmann J."/>
            <person name="van Vuuren H.J."/>
            <person name="Jones S.J."/>
            <person name="Pretorius I.S."/>
            <person name="Schmidt S.A."/>
            <person name="Borneman A.R."/>
        </authorList>
    </citation>
    <scope>NUCLEOTIDE SEQUENCE [LARGE SCALE GENOMIC DNA]</scope>
    <source>
        <strain evidence="6">cv. Chardonnay</strain>
        <tissue evidence="5">Leaf</tissue>
    </source>
</reference>
<evidence type="ECO:0000259" key="4">
    <source>
        <dbReference type="PROSITE" id="PS50600"/>
    </source>
</evidence>
<evidence type="ECO:0000313" key="5">
    <source>
        <dbReference type="EMBL" id="RVX16373.1"/>
    </source>
</evidence>
<keyword evidence="3" id="KW-0378">Hydrolase</keyword>
<dbReference type="PROSITE" id="PS50600">
    <property type="entry name" value="ULP_PROTEASE"/>
    <property type="match status" value="1"/>
</dbReference>
<feature type="domain" description="Ubiquitin-like protease family profile" evidence="4">
    <location>
        <begin position="1"/>
        <end position="334"/>
    </location>
</feature>
<keyword evidence="2" id="KW-0645">Protease</keyword>
<dbReference type="AlphaFoldDB" id="A0A438K5A3"/>
<organism evidence="5 6">
    <name type="scientific">Vitis vinifera</name>
    <name type="common">Grape</name>
    <dbReference type="NCBI Taxonomy" id="29760"/>
    <lineage>
        <taxon>Eukaryota</taxon>
        <taxon>Viridiplantae</taxon>
        <taxon>Streptophyta</taxon>
        <taxon>Embryophyta</taxon>
        <taxon>Tracheophyta</taxon>
        <taxon>Spermatophyta</taxon>
        <taxon>Magnoliopsida</taxon>
        <taxon>eudicotyledons</taxon>
        <taxon>Gunneridae</taxon>
        <taxon>Pentapetalae</taxon>
        <taxon>rosids</taxon>
        <taxon>Vitales</taxon>
        <taxon>Vitaceae</taxon>
        <taxon>Viteae</taxon>
        <taxon>Vitis</taxon>
    </lineage>
</organism>
<gene>
    <name evidence="5" type="ORF">CK203_014523</name>
</gene>
<dbReference type="SUPFAM" id="SSF54001">
    <property type="entry name" value="Cysteine proteinases"/>
    <property type="match status" value="1"/>
</dbReference>
<evidence type="ECO:0000256" key="2">
    <source>
        <dbReference type="ARBA" id="ARBA00022670"/>
    </source>
</evidence>
<sequence>MENLSDLRERLILMEDMVEFKKLFIFFSCATLLAPTSKLDGSHELWCTLMAGDFDINVNWGQFVLDTLVAGIRHFRLGKGSWFTGCLIFLQLFYVNKFYIPTMLVPRTIPICAAWTDDLMKKRVHAELHDYGDYGLADVQEDEREEDAHEDPVEDEVQMNAIIPYETGHPPIPSSSVAKQVLAYALDDTRDESQILCSMHNFFLTRFDLKCLGPDKLVDNKVVTMHCRILNGMDKENRKHFLSPNFVSDVEKKRGFLSPKYICDNLWKYFKNTRLCTYEQVNVLSTVIGIQERRPSVDMTEFEFVVPEFVVPEVVQQLNPTDCGIFVMKFMQLWSNGGISRAIANDKVIKYREKLLTQLIMSPENEVRENVYQAMDQ</sequence>
<evidence type="ECO:0000256" key="3">
    <source>
        <dbReference type="ARBA" id="ARBA00022801"/>
    </source>
</evidence>
<evidence type="ECO:0000313" key="6">
    <source>
        <dbReference type="Proteomes" id="UP000288805"/>
    </source>
</evidence>
<dbReference type="Pfam" id="PF02902">
    <property type="entry name" value="Peptidase_C48"/>
    <property type="match status" value="1"/>
</dbReference>
<name>A0A438K5A3_VITVI</name>
<dbReference type="PANTHER" id="PTHR34835">
    <property type="entry name" value="OS07G0283600 PROTEIN-RELATED"/>
    <property type="match status" value="1"/>
</dbReference>
<dbReference type="Proteomes" id="UP000288805">
    <property type="component" value="Unassembled WGS sequence"/>
</dbReference>
<evidence type="ECO:0000256" key="1">
    <source>
        <dbReference type="ARBA" id="ARBA00005234"/>
    </source>
</evidence>
<dbReference type="Gene3D" id="3.40.395.10">
    <property type="entry name" value="Adenoviral Proteinase, Chain A"/>
    <property type="match status" value="2"/>
</dbReference>
<accession>A0A438K5A3</accession>
<comment type="caution">
    <text evidence="5">The sequence shown here is derived from an EMBL/GenBank/DDBJ whole genome shotgun (WGS) entry which is preliminary data.</text>
</comment>
<dbReference type="GO" id="GO:0008234">
    <property type="term" value="F:cysteine-type peptidase activity"/>
    <property type="evidence" value="ECO:0007669"/>
    <property type="project" value="InterPro"/>
</dbReference>
<comment type="similarity">
    <text evidence="1">Belongs to the peptidase C48 family.</text>
</comment>
<dbReference type="InterPro" id="IPR003653">
    <property type="entry name" value="Peptidase_C48_C"/>
</dbReference>
<proteinExistence type="inferred from homology"/>
<dbReference type="InterPro" id="IPR038765">
    <property type="entry name" value="Papain-like_cys_pep_sf"/>
</dbReference>